<reference evidence="3 4" key="2">
    <citation type="journal article" date="2017" name="Nature">
        <title>The Apostasia genome and the evolution of orchids.</title>
        <authorList>
            <person name="Zhang G.Q."/>
            <person name="Liu K.W."/>
            <person name="Li Z."/>
            <person name="Lohaus R."/>
            <person name="Hsiao Y.Y."/>
            <person name="Niu S.C."/>
            <person name="Wang J.Y."/>
            <person name="Lin Y.C."/>
            <person name="Xu Q."/>
            <person name="Chen L.J."/>
            <person name="Yoshida K."/>
            <person name="Fujiwara S."/>
            <person name="Wang Z.W."/>
            <person name="Zhang Y.Q."/>
            <person name="Mitsuda N."/>
            <person name="Wang M."/>
            <person name="Liu G.H."/>
            <person name="Pecoraro L."/>
            <person name="Huang H.X."/>
            <person name="Xiao X.J."/>
            <person name="Lin M."/>
            <person name="Wu X.Y."/>
            <person name="Wu W.L."/>
            <person name="Chen Y.Y."/>
            <person name="Chang S.B."/>
            <person name="Sakamoto S."/>
            <person name="Ohme-Takagi M."/>
            <person name="Yagi M."/>
            <person name="Zeng S.J."/>
            <person name="Shen C.Y."/>
            <person name="Yeh C.M."/>
            <person name="Luo Y.B."/>
            <person name="Tsai W.C."/>
            <person name="Van de Peer Y."/>
            <person name="Liu Z.J."/>
        </authorList>
    </citation>
    <scope>NUCLEOTIDE SEQUENCE [LARGE SCALE GENOMIC DNA]</scope>
    <source>
        <tissue evidence="3">The whole plant</tissue>
    </source>
</reference>
<dbReference type="EMBL" id="KZ502486">
    <property type="protein sequence ID" value="PKU77756.1"/>
    <property type="molecule type" value="Genomic_DNA"/>
</dbReference>
<feature type="compositionally biased region" description="Basic and acidic residues" evidence="1">
    <location>
        <begin position="59"/>
        <end position="69"/>
    </location>
</feature>
<name>A0A2I0WQ44_9ASPA</name>
<evidence type="ECO:0000313" key="3">
    <source>
        <dbReference type="EMBL" id="PKU77756.1"/>
    </source>
</evidence>
<feature type="region of interest" description="Disordered" evidence="1">
    <location>
        <begin position="59"/>
        <end position="81"/>
    </location>
</feature>
<reference evidence="3" key="3">
    <citation type="submission" date="2017-11" db="EMBL/GenBank/DDBJ databases">
        <authorList>
            <person name="Han C.G."/>
        </authorList>
    </citation>
    <scope>NUCLEOTIDE SEQUENCE</scope>
    <source>
        <tissue evidence="3">The whole plant</tissue>
    </source>
</reference>
<dbReference type="Proteomes" id="UP000233837">
    <property type="component" value="Unassembled WGS sequence"/>
</dbReference>
<gene>
    <name evidence="3" type="ORF">MA16_Dca005588</name>
    <name evidence="2" type="ORF">MA16_Dca028881</name>
</gene>
<reference evidence="3 4" key="1">
    <citation type="journal article" date="2016" name="Sci. Rep.">
        <title>The Dendrobium catenatum Lindl. genome sequence provides insights into polysaccharide synthase, floral development and adaptive evolution.</title>
        <authorList>
            <person name="Zhang G.Q."/>
            <person name="Xu Q."/>
            <person name="Bian C."/>
            <person name="Tsai W.C."/>
            <person name="Yeh C.M."/>
            <person name="Liu K.W."/>
            <person name="Yoshida K."/>
            <person name="Zhang L.S."/>
            <person name="Chang S.B."/>
            <person name="Chen F."/>
            <person name="Shi Y."/>
            <person name="Su Y.Y."/>
            <person name="Zhang Y.Q."/>
            <person name="Chen L.J."/>
            <person name="Yin Y."/>
            <person name="Lin M."/>
            <person name="Huang H."/>
            <person name="Deng H."/>
            <person name="Wang Z.W."/>
            <person name="Zhu S.L."/>
            <person name="Zhao X."/>
            <person name="Deng C."/>
            <person name="Niu S.C."/>
            <person name="Huang J."/>
            <person name="Wang M."/>
            <person name="Liu G.H."/>
            <person name="Yang H.J."/>
            <person name="Xiao X.J."/>
            <person name="Hsiao Y.Y."/>
            <person name="Wu W.L."/>
            <person name="Chen Y.Y."/>
            <person name="Mitsuda N."/>
            <person name="Ohme-Takagi M."/>
            <person name="Luo Y.B."/>
            <person name="Van de Peer Y."/>
            <person name="Liu Z.J."/>
        </authorList>
    </citation>
    <scope>NUCLEOTIDE SEQUENCE [LARGE SCALE GENOMIC DNA]</scope>
    <source>
        <tissue evidence="3">The whole plant</tissue>
    </source>
</reference>
<dbReference type="EMBL" id="KZ505048">
    <property type="protein sequence ID" value="PKU60568.1"/>
    <property type="molecule type" value="Genomic_DNA"/>
</dbReference>
<dbReference type="AlphaFoldDB" id="A0A2I0WQ44"/>
<keyword evidence="4" id="KW-1185">Reference proteome</keyword>
<evidence type="ECO:0000313" key="2">
    <source>
        <dbReference type="EMBL" id="PKU60568.1"/>
    </source>
</evidence>
<feature type="region of interest" description="Disordered" evidence="1">
    <location>
        <begin position="1"/>
        <end position="24"/>
    </location>
</feature>
<accession>A0A2I0WQ44</accession>
<protein>
    <submittedName>
        <fullName evidence="3">Uncharacterized protein</fullName>
    </submittedName>
</protein>
<organism evidence="3 4">
    <name type="scientific">Dendrobium catenatum</name>
    <dbReference type="NCBI Taxonomy" id="906689"/>
    <lineage>
        <taxon>Eukaryota</taxon>
        <taxon>Viridiplantae</taxon>
        <taxon>Streptophyta</taxon>
        <taxon>Embryophyta</taxon>
        <taxon>Tracheophyta</taxon>
        <taxon>Spermatophyta</taxon>
        <taxon>Magnoliopsida</taxon>
        <taxon>Liliopsida</taxon>
        <taxon>Asparagales</taxon>
        <taxon>Orchidaceae</taxon>
        <taxon>Epidendroideae</taxon>
        <taxon>Malaxideae</taxon>
        <taxon>Dendrobiinae</taxon>
        <taxon>Dendrobium</taxon>
    </lineage>
</organism>
<evidence type="ECO:0000313" key="4">
    <source>
        <dbReference type="Proteomes" id="UP000233837"/>
    </source>
</evidence>
<proteinExistence type="predicted"/>
<sequence>MEIKEERGLGSEGGWDSGTGPVASWGVCGARSSKGKWLGEGEGIGCDDGRWWWLRGKERDREENHEPDSPRLVGVTQFSLS</sequence>
<evidence type="ECO:0000256" key="1">
    <source>
        <dbReference type="SAM" id="MobiDB-lite"/>
    </source>
</evidence>